<comment type="similarity">
    <text evidence="7">Belongs to the ATPase delta chain family.</text>
</comment>
<keyword evidence="7" id="KW-0139">CF(1)</keyword>
<keyword evidence="6 7" id="KW-0066">ATP synthesis</keyword>
<dbReference type="Gene3D" id="1.10.520.20">
    <property type="entry name" value="N-terminal domain of the delta subunit of the F1F0-ATP synthase"/>
    <property type="match status" value="1"/>
</dbReference>
<dbReference type="Proteomes" id="UP001208692">
    <property type="component" value="Unassembled WGS sequence"/>
</dbReference>
<name>A0AAV5AY31_9FLAO</name>
<dbReference type="GO" id="GO:0005886">
    <property type="term" value="C:plasma membrane"/>
    <property type="evidence" value="ECO:0007669"/>
    <property type="project" value="UniProtKB-SubCell"/>
</dbReference>
<keyword evidence="3 7" id="KW-0375">Hydrogen ion transport</keyword>
<evidence type="ECO:0000256" key="6">
    <source>
        <dbReference type="ARBA" id="ARBA00023310"/>
    </source>
</evidence>
<keyword evidence="7" id="KW-1003">Cell membrane</keyword>
<comment type="function">
    <text evidence="7">F(1)F(0) ATP synthase produces ATP from ADP in the presence of a proton or sodium gradient. F-type ATPases consist of two structural domains, F(1) containing the extramembraneous catalytic core and F(0) containing the membrane proton channel, linked together by a central stalk and a peripheral stalk. During catalysis, ATP synthesis in the catalytic domain of F(1) is coupled via a rotary mechanism of the central stalk subunits to proton translocation.</text>
</comment>
<organism evidence="8 10">
    <name type="scientific">Capnocytophaga catalasegens</name>
    <dbReference type="NCBI Taxonomy" id="1004260"/>
    <lineage>
        <taxon>Bacteria</taxon>
        <taxon>Pseudomonadati</taxon>
        <taxon>Bacteroidota</taxon>
        <taxon>Flavobacteriia</taxon>
        <taxon>Flavobacteriales</taxon>
        <taxon>Flavobacteriaceae</taxon>
        <taxon>Capnocytophaga</taxon>
    </lineage>
</organism>
<evidence type="ECO:0000313" key="8">
    <source>
        <dbReference type="EMBL" id="GJM50528.1"/>
    </source>
</evidence>
<evidence type="ECO:0000256" key="5">
    <source>
        <dbReference type="ARBA" id="ARBA00023136"/>
    </source>
</evidence>
<dbReference type="AlphaFoldDB" id="A0AAV5AY31"/>
<reference evidence="8 11" key="1">
    <citation type="submission" date="2021-11" db="EMBL/GenBank/DDBJ databases">
        <title>Draft genome sequence of Capnocytophaga sp. strain KC07075 isolated from cat oral cavity.</title>
        <authorList>
            <person name="Suzuki M."/>
            <person name="Imaoka K."/>
            <person name="Kimura M."/>
            <person name="Morikawa S."/>
            <person name="Maeda K."/>
        </authorList>
    </citation>
    <scope>NUCLEOTIDE SEQUENCE</scope>
    <source>
        <strain evidence="8">KC07075</strain>
        <strain evidence="9 11">KC07079</strain>
    </source>
</reference>
<evidence type="ECO:0000313" key="9">
    <source>
        <dbReference type="EMBL" id="GJM53207.1"/>
    </source>
</evidence>
<dbReference type="PANTHER" id="PTHR11910">
    <property type="entry name" value="ATP SYNTHASE DELTA CHAIN"/>
    <property type="match status" value="1"/>
</dbReference>
<keyword evidence="4 7" id="KW-0406">Ion transport</keyword>
<comment type="caution">
    <text evidence="8">The sequence shown here is derived from an EMBL/GenBank/DDBJ whole genome shotgun (WGS) entry which is preliminary data.</text>
</comment>
<dbReference type="NCBIfam" id="TIGR01145">
    <property type="entry name" value="ATP_synt_delta"/>
    <property type="match status" value="1"/>
</dbReference>
<accession>A0AAV5AY31</accession>
<dbReference type="Pfam" id="PF00213">
    <property type="entry name" value="OSCP"/>
    <property type="match status" value="1"/>
</dbReference>
<evidence type="ECO:0000256" key="4">
    <source>
        <dbReference type="ARBA" id="ARBA00023065"/>
    </source>
</evidence>
<proteinExistence type="inferred from homology"/>
<comment type="subcellular location">
    <subcellularLocation>
        <location evidence="7">Cell membrane</location>
        <topology evidence="7">Peripheral membrane protein</topology>
    </subcellularLocation>
    <subcellularLocation>
        <location evidence="1">Membrane</location>
    </subcellularLocation>
</comment>
<dbReference type="HAMAP" id="MF_01416">
    <property type="entry name" value="ATP_synth_delta_bact"/>
    <property type="match status" value="1"/>
</dbReference>
<evidence type="ECO:0000256" key="2">
    <source>
        <dbReference type="ARBA" id="ARBA00022448"/>
    </source>
</evidence>
<sequence>MQKIRAAKRYAKALLDYAIEKQQVDIVFQEMTNLLKVMDENIEFQRLLLSPIVKSNVKRNVLVHIFPDKSDLVRQLIEVLVRNKRLSLTKNIAKAYIELYNEYKQKRIVQVTTAEPISDLLKDQFLQKIKQLTGNSNFELRNKIDQNIIGGFILRVGDIQYNASISYKLLAIKRNFEENLFIQK</sequence>
<evidence type="ECO:0000256" key="7">
    <source>
        <dbReference type="HAMAP-Rule" id="MF_01416"/>
    </source>
</evidence>
<dbReference type="GO" id="GO:0045259">
    <property type="term" value="C:proton-transporting ATP synthase complex"/>
    <property type="evidence" value="ECO:0007669"/>
    <property type="project" value="UniProtKB-KW"/>
</dbReference>
<evidence type="ECO:0000256" key="1">
    <source>
        <dbReference type="ARBA" id="ARBA00004370"/>
    </source>
</evidence>
<evidence type="ECO:0000313" key="11">
    <source>
        <dbReference type="Proteomes" id="UP001208692"/>
    </source>
</evidence>
<dbReference type="InterPro" id="IPR026015">
    <property type="entry name" value="ATP_synth_OSCP/delta_N_sf"/>
</dbReference>
<dbReference type="EMBL" id="BQKB01000029">
    <property type="protein sequence ID" value="GJM53207.1"/>
    <property type="molecule type" value="Genomic_DNA"/>
</dbReference>
<keyword evidence="5 7" id="KW-0472">Membrane</keyword>
<dbReference type="Proteomes" id="UP001207736">
    <property type="component" value="Unassembled WGS sequence"/>
</dbReference>
<dbReference type="EMBL" id="BQKA01000029">
    <property type="protein sequence ID" value="GJM50528.1"/>
    <property type="molecule type" value="Genomic_DNA"/>
</dbReference>
<keyword evidence="11" id="KW-1185">Reference proteome</keyword>
<gene>
    <name evidence="7 8" type="primary">atpH</name>
    <name evidence="8" type="ORF">RCZ15_15010</name>
    <name evidence="9" type="ORF">RCZ16_15240</name>
</gene>
<evidence type="ECO:0000256" key="3">
    <source>
        <dbReference type="ARBA" id="ARBA00022781"/>
    </source>
</evidence>
<comment type="function">
    <text evidence="7">This protein is part of the stalk that links CF(0) to CF(1). It either transmits conformational changes from CF(0) to CF(1) or is implicated in proton conduction.</text>
</comment>
<dbReference type="InterPro" id="IPR000711">
    <property type="entry name" value="ATPase_OSCP/dsu"/>
</dbReference>
<dbReference type="GO" id="GO:0046933">
    <property type="term" value="F:proton-transporting ATP synthase activity, rotational mechanism"/>
    <property type="evidence" value="ECO:0007669"/>
    <property type="project" value="UniProtKB-UniRule"/>
</dbReference>
<protein>
    <recommendedName>
        <fullName evidence="7">ATP synthase subunit delta</fullName>
    </recommendedName>
    <alternativeName>
        <fullName evidence="7">ATP synthase F(1) sector subunit delta</fullName>
    </alternativeName>
    <alternativeName>
        <fullName evidence="7">F-type ATPase subunit delta</fullName>
        <shortName evidence="7">F-ATPase subunit delta</shortName>
    </alternativeName>
</protein>
<dbReference type="RefSeq" id="WP_264847415.1">
    <property type="nucleotide sequence ID" value="NZ_BPMA01000056.1"/>
</dbReference>
<dbReference type="PRINTS" id="PR00125">
    <property type="entry name" value="ATPASEDELTA"/>
</dbReference>
<evidence type="ECO:0000313" key="10">
    <source>
        <dbReference type="Proteomes" id="UP001207736"/>
    </source>
</evidence>
<dbReference type="SUPFAM" id="SSF47928">
    <property type="entry name" value="N-terminal domain of the delta subunit of the F1F0-ATP synthase"/>
    <property type="match status" value="1"/>
</dbReference>
<keyword evidence="2 7" id="KW-0813">Transport</keyword>